<dbReference type="Gene3D" id="3.40.50.2300">
    <property type="match status" value="1"/>
</dbReference>
<dbReference type="Pfam" id="PF00072">
    <property type="entry name" value="Response_reg"/>
    <property type="match status" value="1"/>
</dbReference>
<sequence>MSKWTIYIADDQTLFRKGMARLVKSFRSVKEVKEASNGKEMLELVKQQPPDAILMDLDMPVMDGVEATEKIIAKYPTVKIVILSMHNDYQHILYLMESGAHAFLQKNAEPEEVKLALESVIAKDFYQNELVVEALRKGVMEHGKKMSRPAFEGNSSLTDREKEVLHMICKELTMKEIGDKLSLSEKTIQNHRARIMEKIGARNTVGMVKYAFQIGLIK</sequence>
<evidence type="ECO:0000259" key="4">
    <source>
        <dbReference type="PROSITE" id="PS50043"/>
    </source>
</evidence>
<dbReference type="InterPro" id="IPR039420">
    <property type="entry name" value="WalR-like"/>
</dbReference>
<dbReference type="CDD" id="cd17535">
    <property type="entry name" value="REC_NarL-like"/>
    <property type="match status" value="1"/>
</dbReference>
<dbReference type="SMART" id="SM00421">
    <property type="entry name" value="HTH_LUXR"/>
    <property type="match status" value="1"/>
</dbReference>
<dbReference type="EMBL" id="CP070608">
    <property type="protein sequence ID" value="QSE98175.1"/>
    <property type="molecule type" value="Genomic_DNA"/>
</dbReference>
<name>A0A974WHF6_9BACT</name>
<keyword evidence="1 3" id="KW-0597">Phosphoprotein</keyword>
<dbReference type="KEGG" id="fuv:JR347_03595"/>
<dbReference type="InterPro" id="IPR036388">
    <property type="entry name" value="WH-like_DNA-bd_sf"/>
</dbReference>
<dbReference type="PROSITE" id="PS50110">
    <property type="entry name" value="RESPONSE_REGULATORY"/>
    <property type="match status" value="1"/>
</dbReference>
<reference evidence="6" key="1">
    <citation type="submission" date="2021-02" db="EMBL/GenBank/DDBJ databases">
        <title>Fulvivirga sp. S481 isolated from sea water.</title>
        <authorList>
            <person name="Bae S.S."/>
            <person name="Baek K."/>
        </authorList>
    </citation>
    <scope>NUCLEOTIDE SEQUENCE</scope>
    <source>
        <strain evidence="6">S481</strain>
    </source>
</reference>
<dbReference type="PRINTS" id="PR00038">
    <property type="entry name" value="HTHLUXR"/>
</dbReference>
<keyword evidence="2" id="KW-0238">DNA-binding</keyword>
<evidence type="ECO:0000313" key="6">
    <source>
        <dbReference type="EMBL" id="QSE98175.1"/>
    </source>
</evidence>
<dbReference type="AlphaFoldDB" id="A0A974WHF6"/>
<dbReference type="InterPro" id="IPR058245">
    <property type="entry name" value="NreC/VraR/RcsB-like_REC"/>
</dbReference>
<evidence type="ECO:0000256" key="3">
    <source>
        <dbReference type="PROSITE-ProRule" id="PRU00169"/>
    </source>
</evidence>
<dbReference type="GO" id="GO:0006355">
    <property type="term" value="P:regulation of DNA-templated transcription"/>
    <property type="evidence" value="ECO:0007669"/>
    <property type="project" value="InterPro"/>
</dbReference>
<dbReference type="InterPro" id="IPR000792">
    <property type="entry name" value="Tscrpt_reg_LuxR_C"/>
</dbReference>
<organism evidence="6 7">
    <name type="scientific">Fulvivirga lutea</name>
    <dbReference type="NCBI Taxonomy" id="2810512"/>
    <lineage>
        <taxon>Bacteria</taxon>
        <taxon>Pseudomonadati</taxon>
        <taxon>Bacteroidota</taxon>
        <taxon>Cytophagia</taxon>
        <taxon>Cytophagales</taxon>
        <taxon>Fulvivirgaceae</taxon>
        <taxon>Fulvivirga</taxon>
    </lineage>
</organism>
<dbReference type="PROSITE" id="PS50043">
    <property type="entry name" value="HTH_LUXR_2"/>
    <property type="match status" value="1"/>
</dbReference>
<keyword evidence="7" id="KW-1185">Reference proteome</keyword>
<dbReference type="InterPro" id="IPR001789">
    <property type="entry name" value="Sig_transdc_resp-reg_receiver"/>
</dbReference>
<dbReference type="Gene3D" id="1.10.10.10">
    <property type="entry name" value="Winged helix-like DNA-binding domain superfamily/Winged helix DNA-binding domain"/>
    <property type="match status" value="1"/>
</dbReference>
<evidence type="ECO:0000313" key="7">
    <source>
        <dbReference type="Proteomes" id="UP000662783"/>
    </source>
</evidence>
<feature type="modified residue" description="4-aspartylphosphate" evidence="3">
    <location>
        <position position="56"/>
    </location>
</feature>
<dbReference type="GO" id="GO:0003677">
    <property type="term" value="F:DNA binding"/>
    <property type="evidence" value="ECO:0007669"/>
    <property type="project" value="UniProtKB-KW"/>
</dbReference>
<evidence type="ECO:0000256" key="2">
    <source>
        <dbReference type="ARBA" id="ARBA00023125"/>
    </source>
</evidence>
<dbReference type="Pfam" id="PF00196">
    <property type="entry name" value="GerE"/>
    <property type="match status" value="1"/>
</dbReference>
<dbReference type="SUPFAM" id="SSF46894">
    <property type="entry name" value="C-terminal effector domain of the bipartite response regulators"/>
    <property type="match status" value="1"/>
</dbReference>
<dbReference type="CDD" id="cd06170">
    <property type="entry name" value="LuxR_C_like"/>
    <property type="match status" value="1"/>
</dbReference>
<feature type="domain" description="HTH luxR-type" evidence="4">
    <location>
        <begin position="150"/>
        <end position="215"/>
    </location>
</feature>
<dbReference type="PANTHER" id="PTHR43214">
    <property type="entry name" value="TWO-COMPONENT RESPONSE REGULATOR"/>
    <property type="match status" value="1"/>
</dbReference>
<dbReference type="InterPro" id="IPR016032">
    <property type="entry name" value="Sig_transdc_resp-reg_C-effctor"/>
</dbReference>
<gene>
    <name evidence="6" type="ORF">JR347_03595</name>
</gene>
<protein>
    <submittedName>
        <fullName evidence="6">Response regulator transcription factor</fullName>
    </submittedName>
</protein>
<evidence type="ECO:0000259" key="5">
    <source>
        <dbReference type="PROSITE" id="PS50110"/>
    </source>
</evidence>
<feature type="domain" description="Response regulatory" evidence="5">
    <location>
        <begin position="5"/>
        <end position="121"/>
    </location>
</feature>
<dbReference type="GO" id="GO:0000160">
    <property type="term" value="P:phosphorelay signal transduction system"/>
    <property type="evidence" value="ECO:0007669"/>
    <property type="project" value="InterPro"/>
</dbReference>
<dbReference type="InterPro" id="IPR011006">
    <property type="entry name" value="CheY-like_superfamily"/>
</dbReference>
<dbReference type="PANTHER" id="PTHR43214:SF43">
    <property type="entry name" value="TWO-COMPONENT RESPONSE REGULATOR"/>
    <property type="match status" value="1"/>
</dbReference>
<proteinExistence type="predicted"/>
<dbReference type="SMART" id="SM00448">
    <property type="entry name" value="REC"/>
    <property type="match status" value="1"/>
</dbReference>
<accession>A0A974WHF6</accession>
<dbReference type="RefSeq" id="WP_205722683.1">
    <property type="nucleotide sequence ID" value="NZ_CP070608.1"/>
</dbReference>
<dbReference type="Proteomes" id="UP000662783">
    <property type="component" value="Chromosome"/>
</dbReference>
<evidence type="ECO:0000256" key="1">
    <source>
        <dbReference type="ARBA" id="ARBA00022553"/>
    </source>
</evidence>
<dbReference type="SUPFAM" id="SSF52172">
    <property type="entry name" value="CheY-like"/>
    <property type="match status" value="1"/>
</dbReference>